<dbReference type="Gene3D" id="3.40.630.30">
    <property type="match status" value="1"/>
</dbReference>
<dbReference type="AlphaFoldDB" id="A0A6N7QY72"/>
<dbReference type="RefSeq" id="WP_153835740.1">
    <property type="nucleotide sequence ID" value="NZ_JBHUMW010000008.1"/>
</dbReference>
<organism evidence="2 3">
    <name type="scientific">Gracilibacillus thailandensis</name>
    <dbReference type="NCBI Taxonomy" id="563735"/>
    <lineage>
        <taxon>Bacteria</taxon>
        <taxon>Bacillati</taxon>
        <taxon>Bacillota</taxon>
        <taxon>Bacilli</taxon>
        <taxon>Bacillales</taxon>
        <taxon>Bacillaceae</taxon>
        <taxon>Gracilibacillus</taxon>
    </lineage>
</organism>
<comment type="caution">
    <text evidence="2">The sequence shown here is derived from an EMBL/GenBank/DDBJ whole genome shotgun (WGS) entry which is preliminary data.</text>
</comment>
<keyword evidence="3" id="KW-1185">Reference proteome</keyword>
<evidence type="ECO:0000259" key="1">
    <source>
        <dbReference type="PROSITE" id="PS51186"/>
    </source>
</evidence>
<protein>
    <submittedName>
        <fullName evidence="2">GNAT family N-acetyltransferase</fullName>
    </submittedName>
</protein>
<dbReference type="GO" id="GO:0016747">
    <property type="term" value="F:acyltransferase activity, transferring groups other than amino-acyl groups"/>
    <property type="evidence" value="ECO:0007669"/>
    <property type="project" value="InterPro"/>
</dbReference>
<sequence length="171" mass="19633">MSVKLVKPMKMLTREYQDFYLEWKKSGEKMIPWVIEKHPDDMDRFLQFINDHEQGVNLPDGWVPDSTFWLVREKTIIGVVNIRHQLSEILLSIGGHIGYGIRPSERKKGYATKILELALLEAKKIGITRALVTCDADNIGSLKAILKNGGIEDADYMEDDGNVVKRFWIET</sequence>
<feature type="domain" description="N-acetyltransferase" evidence="1">
    <location>
        <begin position="11"/>
        <end position="170"/>
    </location>
</feature>
<dbReference type="PANTHER" id="PTHR39173:SF1">
    <property type="entry name" value="ACETYLTRANSFERASE"/>
    <property type="match status" value="1"/>
</dbReference>
<dbReference type="InterPro" id="IPR000182">
    <property type="entry name" value="GNAT_dom"/>
</dbReference>
<reference evidence="2 3" key="1">
    <citation type="submission" date="2019-10" db="EMBL/GenBank/DDBJ databases">
        <title>Gracilibacillus salitolerans sp. nov., a moderate halophile isolated from a saline soil in northwest China.</title>
        <authorList>
            <person name="Gan L."/>
        </authorList>
    </citation>
    <scope>NUCLEOTIDE SEQUENCE [LARGE SCALE GENOMIC DNA]</scope>
    <source>
        <strain evidence="2 3">TP2-8</strain>
    </source>
</reference>
<dbReference type="InterPro" id="IPR016181">
    <property type="entry name" value="Acyl_CoA_acyltransferase"/>
</dbReference>
<accession>A0A6N7QY72</accession>
<evidence type="ECO:0000313" key="2">
    <source>
        <dbReference type="EMBL" id="MRI67123.1"/>
    </source>
</evidence>
<keyword evidence="2" id="KW-0808">Transferase</keyword>
<dbReference type="Pfam" id="PF13302">
    <property type="entry name" value="Acetyltransf_3"/>
    <property type="match status" value="1"/>
</dbReference>
<proteinExistence type="predicted"/>
<name>A0A6N7QY72_9BACI</name>
<dbReference type="PANTHER" id="PTHR39173">
    <property type="entry name" value="ACETYLTRANSFERASE"/>
    <property type="match status" value="1"/>
</dbReference>
<dbReference type="PROSITE" id="PS51186">
    <property type="entry name" value="GNAT"/>
    <property type="match status" value="1"/>
</dbReference>
<dbReference type="EMBL" id="WJEE01000026">
    <property type="protein sequence ID" value="MRI67123.1"/>
    <property type="molecule type" value="Genomic_DNA"/>
</dbReference>
<gene>
    <name evidence="2" type="ORF">GH885_12340</name>
</gene>
<dbReference type="Proteomes" id="UP000435187">
    <property type="component" value="Unassembled WGS sequence"/>
</dbReference>
<evidence type="ECO:0000313" key="3">
    <source>
        <dbReference type="Proteomes" id="UP000435187"/>
    </source>
</evidence>
<dbReference type="SUPFAM" id="SSF55729">
    <property type="entry name" value="Acyl-CoA N-acyltransferases (Nat)"/>
    <property type="match status" value="1"/>
</dbReference>